<feature type="chain" id="PRO_5018579997" evidence="1">
    <location>
        <begin position="25"/>
        <end position="96"/>
    </location>
</feature>
<keyword evidence="1" id="KW-0732">Signal</keyword>
<keyword evidence="3" id="KW-1185">Reference proteome</keyword>
<dbReference type="OrthoDB" id="886105at2"/>
<dbReference type="RefSeq" id="WP_125439953.1">
    <property type="nucleotide sequence ID" value="NZ_RWIU01000007.1"/>
</dbReference>
<sequence length="96" mass="10321">MPRSYCIWLTLALLLIGLPGHSQALEPPQTPPQKVLTVHLTLPTVLGKLGELAGVLPRTPKNSRQTSTDNPVVTLAVPLPRFLSSSDDKPAAPRKP</sequence>
<evidence type="ECO:0000313" key="2">
    <source>
        <dbReference type="EMBL" id="RSK40849.1"/>
    </source>
</evidence>
<evidence type="ECO:0000313" key="3">
    <source>
        <dbReference type="Proteomes" id="UP000270291"/>
    </source>
</evidence>
<dbReference type="Proteomes" id="UP000270291">
    <property type="component" value="Unassembled WGS sequence"/>
</dbReference>
<name>A0A3R9NZ93_9BACT</name>
<gene>
    <name evidence="2" type="ORF">EI293_18050</name>
</gene>
<dbReference type="EMBL" id="RWIU01000007">
    <property type="protein sequence ID" value="RSK40849.1"/>
    <property type="molecule type" value="Genomic_DNA"/>
</dbReference>
<feature type="signal peptide" evidence="1">
    <location>
        <begin position="1"/>
        <end position="24"/>
    </location>
</feature>
<reference evidence="2 3" key="1">
    <citation type="submission" date="2018-12" db="EMBL/GenBank/DDBJ databases">
        <authorList>
            <person name="Feng G."/>
            <person name="Zhu H."/>
        </authorList>
    </citation>
    <scope>NUCLEOTIDE SEQUENCE [LARGE SCALE GENOMIC DNA]</scope>
    <source>
        <strain evidence="2 3">LMG 26000</strain>
    </source>
</reference>
<evidence type="ECO:0000256" key="1">
    <source>
        <dbReference type="SAM" id="SignalP"/>
    </source>
</evidence>
<comment type="caution">
    <text evidence="2">The sequence shown here is derived from an EMBL/GenBank/DDBJ whole genome shotgun (WGS) entry which is preliminary data.</text>
</comment>
<proteinExistence type="predicted"/>
<organism evidence="2 3">
    <name type="scientific">Hymenobacter perfusus</name>
    <dbReference type="NCBI Taxonomy" id="1236770"/>
    <lineage>
        <taxon>Bacteria</taxon>
        <taxon>Pseudomonadati</taxon>
        <taxon>Bacteroidota</taxon>
        <taxon>Cytophagia</taxon>
        <taxon>Cytophagales</taxon>
        <taxon>Hymenobacteraceae</taxon>
        <taxon>Hymenobacter</taxon>
    </lineage>
</organism>
<dbReference type="AlphaFoldDB" id="A0A3R9NZ93"/>
<protein>
    <submittedName>
        <fullName evidence="2">Uncharacterized protein</fullName>
    </submittedName>
</protein>
<accession>A0A3R9NZ93</accession>